<dbReference type="GO" id="GO:0003677">
    <property type="term" value="F:DNA binding"/>
    <property type="evidence" value="ECO:0007669"/>
    <property type="project" value="UniProtKB-UniRule"/>
</dbReference>
<dbReference type="InterPro" id="IPR024704">
    <property type="entry name" value="SMC"/>
</dbReference>
<dbReference type="InterPro" id="IPR036277">
    <property type="entry name" value="SMC_hinge_sf"/>
</dbReference>
<feature type="domain" description="SMC hinge" evidence="8">
    <location>
        <begin position="521"/>
        <end position="639"/>
    </location>
</feature>
<dbReference type="PIRSF" id="PIRSF005719">
    <property type="entry name" value="SMC"/>
    <property type="match status" value="1"/>
</dbReference>
<dbReference type="GO" id="GO:0016887">
    <property type="term" value="F:ATP hydrolysis activity"/>
    <property type="evidence" value="ECO:0007669"/>
    <property type="project" value="InterPro"/>
</dbReference>
<dbReference type="Gene3D" id="3.30.70.1620">
    <property type="match status" value="1"/>
</dbReference>
<dbReference type="GO" id="GO:0005694">
    <property type="term" value="C:chromosome"/>
    <property type="evidence" value="ECO:0007669"/>
    <property type="project" value="InterPro"/>
</dbReference>
<name>A0A9D1CSM0_9FIRM</name>
<feature type="coiled-coil region" evidence="7">
    <location>
        <begin position="234"/>
        <end position="261"/>
    </location>
</feature>
<feature type="coiled-coil region" evidence="7">
    <location>
        <begin position="898"/>
        <end position="946"/>
    </location>
</feature>
<evidence type="ECO:0000256" key="7">
    <source>
        <dbReference type="HAMAP-Rule" id="MF_01894"/>
    </source>
</evidence>
<feature type="coiled-coil region" evidence="7">
    <location>
        <begin position="297"/>
        <end position="471"/>
    </location>
</feature>
<gene>
    <name evidence="7 9" type="primary">smc</name>
    <name evidence="9" type="ORF">IAB73_10790</name>
</gene>
<dbReference type="SUPFAM" id="SSF52540">
    <property type="entry name" value="P-loop containing nucleoside triphosphate hydrolases"/>
    <property type="match status" value="2"/>
</dbReference>
<dbReference type="EMBL" id="DVFJ01000037">
    <property type="protein sequence ID" value="HIQ72679.1"/>
    <property type="molecule type" value="Genomic_DNA"/>
</dbReference>
<keyword evidence="4 7" id="KW-0067">ATP-binding</keyword>
<dbReference type="GO" id="GO:0005737">
    <property type="term" value="C:cytoplasm"/>
    <property type="evidence" value="ECO:0007669"/>
    <property type="project" value="UniProtKB-SubCell"/>
</dbReference>
<dbReference type="InterPro" id="IPR010935">
    <property type="entry name" value="SMC_hinge"/>
</dbReference>
<comment type="domain">
    <text evidence="7">Contains large globular domains required for ATP hydrolysis at each terminus and a third globular domain forming a flexible hinge near the middle of the molecule. These domains are separated by coiled-coil structures.</text>
</comment>
<reference evidence="9" key="1">
    <citation type="submission" date="2020-10" db="EMBL/GenBank/DDBJ databases">
        <authorList>
            <person name="Gilroy R."/>
        </authorList>
    </citation>
    <scope>NUCLEOTIDE SEQUENCE</scope>
    <source>
        <strain evidence="9">ChiSxjej2B14-6234</strain>
    </source>
</reference>
<evidence type="ECO:0000256" key="4">
    <source>
        <dbReference type="ARBA" id="ARBA00022840"/>
    </source>
</evidence>
<dbReference type="AlphaFoldDB" id="A0A9D1CSM0"/>
<dbReference type="Proteomes" id="UP000886887">
    <property type="component" value="Unassembled WGS sequence"/>
</dbReference>
<dbReference type="SMART" id="SM00968">
    <property type="entry name" value="SMC_hinge"/>
    <property type="match status" value="1"/>
</dbReference>
<keyword evidence="6 7" id="KW-0238">DNA-binding</keyword>
<evidence type="ECO:0000259" key="8">
    <source>
        <dbReference type="SMART" id="SM00968"/>
    </source>
</evidence>
<dbReference type="Gene3D" id="6.10.140.1720">
    <property type="match status" value="1"/>
</dbReference>
<dbReference type="Pfam" id="PF06470">
    <property type="entry name" value="SMC_hinge"/>
    <property type="match status" value="1"/>
</dbReference>
<reference evidence="9" key="2">
    <citation type="journal article" date="2021" name="PeerJ">
        <title>Extensive microbial diversity within the chicken gut microbiome revealed by metagenomics and culture.</title>
        <authorList>
            <person name="Gilroy R."/>
            <person name="Ravi A."/>
            <person name="Getino M."/>
            <person name="Pursley I."/>
            <person name="Horton D.L."/>
            <person name="Alikhan N.F."/>
            <person name="Baker D."/>
            <person name="Gharbi K."/>
            <person name="Hall N."/>
            <person name="Watson M."/>
            <person name="Adriaenssens E.M."/>
            <person name="Foster-Nyarko E."/>
            <person name="Jarju S."/>
            <person name="Secka A."/>
            <person name="Antonio M."/>
            <person name="Oren A."/>
            <person name="Chaudhuri R.R."/>
            <person name="La Ragione R."/>
            <person name="Hildebrand F."/>
            <person name="Pallen M.J."/>
        </authorList>
    </citation>
    <scope>NUCLEOTIDE SEQUENCE</scope>
    <source>
        <strain evidence="9">ChiSxjej2B14-6234</strain>
    </source>
</reference>
<keyword evidence="5 7" id="KW-0175">Coiled coil</keyword>
<comment type="subcellular location">
    <subcellularLocation>
        <location evidence="1 7">Cytoplasm</location>
    </subcellularLocation>
</comment>
<evidence type="ECO:0000256" key="2">
    <source>
        <dbReference type="ARBA" id="ARBA00022490"/>
    </source>
</evidence>
<dbReference type="HAMAP" id="MF_01894">
    <property type="entry name" value="Smc_prok"/>
    <property type="match status" value="1"/>
</dbReference>
<dbReference type="SUPFAM" id="SSF75553">
    <property type="entry name" value="Smc hinge domain"/>
    <property type="match status" value="1"/>
</dbReference>
<evidence type="ECO:0000313" key="9">
    <source>
        <dbReference type="EMBL" id="HIQ72679.1"/>
    </source>
</evidence>
<feature type="binding site" evidence="7">
    <location>
        <begin position="32"/>
        <end position="39"/>
    </location>
    <ligand>
        <name>ATP</name>
        <dbReference type="ChEBI" id="CHEBI:30616"/>
    </ligand>
</feature>
<proteinExistence type="inferred from homology"/>
<comment type="function">
    <text evidence="7">Required for chromosome condensation and partitioning.</text>
</comment>
<dbReference type="Gene3D" id="1.20.1060.20">
    <property type="match status" value="1"/>
</dbReference>
<feature type="coiled-coil region" evidence="7">
    <location>
        <begin position="167"/>
        <end position="208"/>
    </location>
</feature>
<dbReference type="GO" id="GO:0030261">
    <property type="term" value="P:chromosome condensation"/>
    <property type="evidence" value="ECO:0007669"/>
    <property type="project" value="InterPro"/>
</dbReference>
<dbReference type="FunFam" id="3.40.50.300:FF:000901">
    <property type="entry name" value="Chromosome partition protein Smc"/>
    <property type="match status" value="1"/>
</dbReference>
<comment type="caution">
    <text evidence="9">The sequence shown here is derived from an EMBL/GenBank/DDBJ whole genome shotgun (WGS) entry which is preliminary data.</text>
</comment>
<dbReference type="GO" id="GO:0005524">
    <property type="term" value="F:ATP binding"/>
    <property type="evidence" value="ECO:0007669"/>
    <property type="project" value="UniProtKB-UniRule"/>
</dbReference>
<dbReference type="InterPro" id="IPR027417">
    <property type="entry name" value="P-loop_NTPase"/>
</dbReference>
<dbReference type="InterPro" id="IPR011890">
    <property type="entry name" value="SMC_prok"/>
</dbReference>
<evidence type="ECO:0000313" key="10">
    <source>
        <dbReference type="Proteomes" id="UP000886887"/>
    </source>
</evidence>
<comment type="subunit">
    <text evidence="7">Homodimer.</text>
</comment>
<dbReference type="Gene3D" id="3.40.50.300">
    <property type="entry name" value="P-loop containing nucleotide triphosphate hydrolases"/>
    <property type="match status" value="2"/>
</dbReference>
<evidence type="ECO:0000256" key="5">
    <source>
        <dbReference type="ARBA" id="ARBA00023054"/>
    </source>
</evidence>
<dbReference type="GO" id="GO:0006260">
    <property type="term" value="P:DNA replication"/>
    <property type="evidence" value="ECO:0007669"/>
    <property type="project" value="UniProtKB-UniRule"/>
</dbReference>
<dbReference type="Pfam" id="PF02463">
    <property type="entry name" value="SMC_N"/>
    <property type="match status" value="1"/>
</dbReference>
<dbReference type="InterPro" id="IPR003395">
    <property type="entry name" value="RecF/RecN/SMC_N"/>
</dbReference>
<dbReference type="GO" id="GO:0007062">
    <property type="term" value="P:sister chromatid cohesion"/>
    <property type="evidence" value="ECO:0007669"/>
    <property type="project" value="InterPro"/>
</dbReference>
<evidence type="ECO:0000256" key="1">
    <source>
        <dbReference type="ARBA" id="ARBA00004496"/>
    </source>
</evidence>
<keyword evidence="3 7" id="KW-0547">Nucleotide-binding</keyword>
<dbReference type="NCBIfam" id="TIGR02168">
    <property type="entry name" value="SMC_prok_B"/>
    <property type="match status" value="1"/>
</dbReference>
<feature type="coiled-coil region" evidence="7">
    <location>
        <begin position="681"/>
        <end position="848"/>
    </location>
</feature>
<evidence type="ECO:0000256" key="6">
    <source>
        <dbReference type="ARBA" id="ARBA00023125"/>
    </source>
</evidence>
<dbReference type="CDD" id="cd03278">
    <property type="entry name" value="ABC_SMC_barmotin"/>
    <property type="match status" value="1"/>
</dbReference>
<sequence length="1190" mass="133842">MRLKKLEIYGFKSFADRTEIVFDQGITGIVGPNGSGKSNISDAVRWVLGEQNARSLRGGRMEDIIFGGTEKRKKLGYCEVSLTFDNEDRALPVDFSEVCVTRRVYRSGESEYQLNKTACRLRDIIDLFRDTGIGKEGYSLIGQGRIDEILSARSEDRRQTFEEAAGIVKYKVRKDEAQRRMENTRQNLLRVEDILEELQGQLEPLQQQSETARRYIALREELRGLELNAFVVRSDRAKERMDALQKTLDGLQEAIAEGERRSQADAQERAQQEEAVAELDRQVSAAHALSLDLTRELEAREGENNVLRAEIAHARQDEERLCAQMDEADKRLAALAELARSSSGDAGSRSGLLEEGRAQLAAMEADLARAQARAEETERTLDANKAAIIDAMNRLSDVRATQTRLTTMRQSLEKRLEESVSQQGDMERERARLQAALEAAQAALSEVDGGLREMQEEAGRLDAQVRAHGERGEKLRAQLQELLGSQQALTSRLRVLREMERDYEGYQHAVKQVLLYGEKQGGVHGVVATLIRAPKAYERAIEAVLGGALQNVVTEDEYVAKDMIDYLRRNRFGRATFLPLTSVHGRVLTPAERQALSTPGCLGVASELISFDEKYRGVVENLLGRTVIAENLDAGIQIMRRGRHAFRLVTLEGDVMHSGGSMTGGSSQSRMTSLLSREREIGEHEQRIAQNEAQIAAIRKSLEEIEQSRAEEKRLRGEMFSRLHQEEIAVAREQERVSSAQAELMQHETRMRQAQAMREQIGDNLQDIAEQLAGMTQRQDGAQQDTARMQQETARLSQAQAEERAQVDAMREQVTARRVELAALERELEALRRDGARLEEERKALAACREESGRALADSRARQAQAQAQLSDGEAERDACGARLAQAKEALEVAQGRRADRQRAVRELTERLDALRETVAQDVDKHHRAELQLSRAQSELNQLQERIWEDYELTYAGALEFRDPAFEPAESEKRIASIRGEIRQMGSVNVNAVEDYRACRERYDDLCAQRDDLLRAQEDLQGIIEGLISKMEKQFKQNFDQLNVYFTQTFTRLFGGGRAELKLEDPTDVLNCGIEIVAQPPGKKLQLLSLLSGGERALTAIAILFAMLRLKPTPFCILDEIEAALDDANISYYADYLKEFAQNTQFVVVTHRKGTMERCDALYGVAMEEKGVSRMISVQLSDQLEEGGQS</sequence>
<dbReference type="GO" id="GO:0007059">
    <property type="term" value="P:chromosome segregation"/>
    <property type="evidence" value="ECO:0007669"/>
    <property type="project" value="UniProtKB-UniRule"/>
</dbReference>
<dbReference type="FunFam" id="3.40.50.300:FF:000984">
    <property type="entry name" value="Chromosome partition protein Smc"/>
    <property type="match status" value="1"/>
</dbReference>
<dbReference type="PANTHER" id="PTHR43977">
    <property type="entry name" value="STRUCTURAL MAINTENANCE OF CHROMOSOMES PROTEIN 3"/>
    <property type="match status" value="1"/>
</dbReference>
<organism evidence="9 10">
    <name type="scientific">Candidatus Onthenecus intestinigallinarum</name>
    <dbReference type="NCBI Taxonomy" id="2840875"/>
    <lineage>
        <taxon>Bacteria</taxon>
        <taxon>Bacillati</taxon>
        <taxon>Bacillota</taxon>
        <taxon>Clostridia</taxon>
        <taxon>Eubacteriales</taxon>
        <taxon>Candidatus Onthenecus</taxon>
    </lineage>
</organism>
<evidence type="ECO:0000256" key="3">
    <source>
        <dbReference type="ARBA" id="ARBA00022741"/>
    </source>
</evidence>
<keyword evidence="2 7" id="KW-0963">Cytoplasm</keyword>
<comment type="similarity">
    <text evidence="7">Belongs to the SMC family.</text>
</comment>
<protein>
    <recommendedName>
        <fullName evidence="7">Chromosome partition protein Smc</fullName>
    </recommendedName>
</protein>
<accession>A0A9D1CSM0</accession>